<evidence type="ECO:0000256" key="2">
    <source>
        <dbReference type="ARBA" id="ARBA00006027"/>
    </source>
</evidence>
<dbReference type="EMBL" id="CM018048">
    <property type="protein sequence ID" value="KAA8522273.1"/>
    <property type="molecule type" value="Genomic_DNA"/>
</dbReference>
<keyword evidence="5" id="KW-0052">Apoplast</keyword>
<comment type="similarity">
    <text evidence="3">In the C-terminal section; belongs to the pectinesterase family.</text>
</comment>
<comment type="similarity">
    <text evidence="2">In the N-terminal section; belongs to the PMEI family.</text>
</comment>
<evidence type="ECO:0000256" key="8">
    <source>
        <dbReference type="ARBA" id="ARBA00023157"/>
    </source>
</evidence>
<dbReference type="InterPro" id="IPR006501">
    <property type="entry name" value="Pectinesterase_inhib_dom"/>
</dbReference>
<evidence type="ECO:0000256" key="1">
    <source>
        <dbReference type="ARBA" id="ARBA00004271"/>
    </source>
</evidence>
<evidence type="ECO:0000256" key="3">
    <source>
        <dbReference type="ARBA" id="ARBA00007786"/>
    </source>
</evidence>
<dbReference type="GO" id="GO:0004857">
    <property type="term" value="F:enzyme inhibitor activity"/>
    <property type="evidence" value="ECO:0007669"/>
    <property type="project" value="InterPro"/>
</dbReference>
<organism evidence="12 13">
    <name type="scientific">Nyssa sinensis</name>
    <dbReference type="NCBI Taxonomy" id="561372"/>
    <lineage>
        <taxon>Eukaryota</taxon>
        <taxon>Viridiplantae</taxon>
        <taxon>Streptophyta</taxon>
        <taxon>Embryophyta</taxon>
        <taxon>Tracheophyta</taxon>
        <taxon>Spermatophyta</taxon>
        <taxon>Magnoliopsida</taxon>
        <taxon>eudicotyledons</taxon>
        <taxon>Gunneridae</taxon>
        <taxon>Pentapetalae</taxon>
        <taxon>asterids</taxon>
        <taxon>Cornales</taxon>
        <taxon>Nyssaceae</taxon>
        <taxon>Nyssa</taxon>
    </lineage>
</organism>
<dbReference type="AlphaFoldDB" id="A0A5J4ZU10"/>
<dbReference type="Gene3D" id="1.20.140.40">
    <property type="entry name" value="Invertase/pectin methylesterase inhibitor family protein"/>
    <property type="match status" value="2"/>
</dbReference>
<dbReference type="FunFam" id="1.20.140.40:FF:000010">
    <property type="entry name" value="Pectinesterase"/>
    <property type="match status" value="1"/>
</dbReference>
<dbReference type="EC" id="3.1.1.11" evidence="4"/>
<evidence type="ECO:0000256" key="6">
    <source>
        <dbReference type="ARBA" id="ARBA00022525"/>
    </source>
</evidence>
<dbReference type="Proteomes" id="UP000325577">
    <property type="component" value="Linkage Group LG5"/>
</dbReference>
<dbReference type="OrthoDB" id="1430376at2759"/>
<accession>A0A5J4ZU10</accession>
<feature type="domain" description="Pectinesterase inhibitor" evidence="11">
    <location>
        <begin position="9"/>
        <end position="156"/>
    </location>
</feature>
<evidence type="ECO:0000256" key="4">
    <source>
        <dbReference type="ARBA" id="ARBA00013229"/>
    </source>
</evidence>
<evidence type="ECO:0000256" key="9">
    <source>
        <dbReference type="ARBA" id="ARBA00023180"/>
    </source>
</evidence>
<evidence type="ECO:0000313" key="13">
    <source>
        <dbReference type="Proteomes" id="UP000325577"/>
    </source>
</evidence>
<evidence type="ECO:0000256" key="10">
    <source>
        <dbReference type="ARBA" id="ARBA00038471"/>
    </source>
</evidence>
<keyword evidence="9" id="KW-0325">Glycoprotein</keyword>
<comment type="subcellular location">
    <subcellularLocation>
        <location evidence="1">Secreted</location>
        <location evidence="1">Extracellular space</location>
        <location evidence="1">Apoplast</location>
    </subcellularLocation>
</comment>
<comment type="similarity">
    <text evidence="10">Belongs to the PMEI family.</text>
</comment>
<proteinExistence type="inferred from homology"/>
<gene>
    <name evidence="12" type="ORF">F0562_012946</name>
</gene>
<evidence type="ECO:0000256" key="5">
    <source>
        <dbReference type="ARBA" id="ARBA00022523"/>
    </source>
</evidence>
<dbReference type="GO" id="GO:0030599">
    <property type="term" value="F:pectinesterase activity"/>
    <property type="evidence" value="ECO:0007669"/>
    <property type="project" value="UniProtKB-EC"/>
</dbReference>
<dbReference type="InterPro" id="IPR051955">
    <property type="entry name" value="PME_Inhibitor"/>
</dbReference>
<evidence type="ECO:0000256" key="7">
    <source>
        <dbReference type="ARBA" id="ARBA00022729"/>
    </source>
</evidence>
<dbReference type="InterPro" id="IPR035513">
    <property type="entry name" value="Invertase/methylesterase_inhib"/>
</dbReference>
<evidence type="ECO:0000313" key="12">
    <source>
        <dbReference type="EMBL" id="KAA8522273.1"/>
    </source>
</evidence>
<dbReference type="GO" id="GO:0048046">
    <property type="term" value="C:apoplast"/>
    <property type="evidence" value="ECO:0007669"/>
    <property type="project" value="UniProtKB-SubCell"/>
</dbReference>
<name>A0A5J4ZU10_9ASTE</name>
<keyword evidence="13" id="KW-1185">Reference proteome</keyword>
<feature type="domain" description="Pectinesterase inhibitor" evidence="11">
    <location>
        <begin position="180"/>
        <end position="317"/>
    </location>
</feature>
<dbReference type="NCBIfam" id="TIGR01614">
    <property type="entry name" value="PME_inhib"/>
    <property type="match status" value="2"/>
</dbReference>
<keyword evidence="6" id="KW-0964">Secreted</keyword>
<dbReference type="CDD" id="cd15798">
    <property type="entry name" value="PMEI-like_3"/>
    <property type="match status" value="2"/>
</dbReference>
<dbReference type="SUPFAM" id="SSF101148">
    <property type="entry name" value="Plant invertase/pectin methylesterase inhibitor"/>
    <property type="match status" value="2"/>
</dbReference>
<dbReference type="PANTHER" id="PTHR31080">
    <property type="entry name" value="PECTINESTERASE INHIBITOR-LIKE"/>
    <property type="match status" value="1"/>
</dbReference>
<dbReference type="Pfam" id="PF04043">
    <property type="entry name" value="PMEI"/>
    <property type="match status" value="2"/>
</dbReference>
<dbReference type="SMART" id="SM00856">
    <property type="entry name" value="PMEI"/>
    <property type="match status" value="2"/>
</dbReference>
<keyword evidence="8" id="KW-1015">Disulfide bond</keyword>
<dbReference type="FunFam" id="1.20.140.40:FF:000006">
    <property type="entry name" value="Pectinesterase inhibitor 3"/>
    <property type="match status" value="1"/>
</dbReference>
<reference evidence="12 13" key="1">
    <citation type="submission" date="2019-09" db="EMBL/GenBank/DDBJ databases">
        <title>A chromosome-level genome assembly of the Chinese tupelo Nyssa sinensis.</title>
        <authorList>
            <person name="Yang X."/>
            <person name="Kang M."/>
            <person name="Yang Y."/>
            <person name="Xiong H."/>
            <person name="Wang M."/>
            <person name="Zhang Z."/>
            <person name="Wang Z."/>
            <person name="Wu H."/>
            <person name="Ma T."/>
            <person name="Liu J."/>
            <person name="Xi Z."/>
        </authorList>
    </citation>
    <scope>NUCLEOTIDE SEQUENCE [LARGE SCALE GENOMIC DNA]</scope>
    <source>
        <strain evidence="12">J267</strain>
        <tissue evidence="12">Leaf</tissue>
    </source>
</reference>
<dbReference type="PANTHER" id="PTHR31080:SF207">
    <property type="entry name" value="PECTINESTERASE INHIBITOR 9"/>
    <property type="match status" value="1"/>
</dbReference>
<protein>
    <recommendedName>
        <fullName evidence="4">pectinesterase</fullName>
        <ecNumber evidence="4">3.1.1.11</ecNumber>
    </recommendedName>
</protein>
<evidence type="ECO:0000259" key="11">
    <source>
        <dbReference type="SMART" id="SM00856"/>
    </source>
</evidence>
<sequence length="329" mass="35505">MFGMVEPAVATDFIETSCQATHYPSLCVECLSSYASTIQQSDQQLAQAALSVSLARARSAATFVSSMAKASGIKPTESQAVQDCIVNMGDTVNQLRRSIQEIGNMGKVAGQDFVWHVNNVQTWVSAALTDDNTCTDGFASLAMDGNVKTAINNRVINKFFFINDKKGRGLKLCFLLEIWVSSLSIYANKIQTSPRLLASTALNVTLSATRSSSVIMKKLSKSQGLSPREAAAMLDCVEEIGNSVDELKRSIEEMNYSGGPNFELQMSDIQTWVSAALTDDDTCMDGFAGNAMNGKIKSTVRSYIVKVAHLTSNALALINNYAGKQTTTP</sequence>
<keyword evidence="7" id="KW-0732">Signal</keyword>